<sequence length="638" mass="71306">MTESTNQHPRILYFANRPIAQTGLQSFVDELRDEFDLVEVQVHASQDSRKFLEAFDAEITSRLKEAACDIIALDLCAFDSRWVSKIILGIADRHRSIPLLTVIPDRLHAATALDAGAVEYVACDNISHSVLRHAFYSAIARNSIGESSRLVESEVRRLIDENIDGMLVVNETGKVLFANRSAEMLLGRSHEELVGSDFGSPSADEDSCEVNIVRERGTEFETLTVEIRYSEIEWAGETAYLETLRDVTDYRQDLDDAVESTRQRDQFLSTLSHELRNPLATMSYASELLKRRMSGLDEQLTFTIETIGRQVQHMKRLLDDLLDISRVWQGKIKLETSPFDMIELLQDITRELDPRFEQKSQTLTVELPATTAPVDGDKSRLRQVFSNLLSNAAKYTPNEGSIHVSAEVAAGTILVQVRDNGDGIADDNLQSIFDPFVQLKHRTHTKESGLGIGLAVVKKLTELHGGSIVASSDGPGRGSTFRLTFPLLDPSQPLEESVAPKPRARRNDYSETVLVVEDLDALRYVTRCNVESLGYDVIEASDGEEALHQIERREPRIAIVDIGLPKLDGWEVAKRVRRSRPPEELFLIALTGYGQKHHLLQSRQSGFDVHLTKPINLEELGRVLDEAAALQTANGEDG</sequence>
<dbReference type="SUPFAM" id="SSF52172">
    <property type="entry name" value="CheY-like"/>
    <property type="match status" value="1"/>
</dbReference>
<dbReference type="PROSITE" id="PS50112">
    <property type="entry name" value="PAS"/>
    <property type="match status" value="1"/>
</dbReference>
<comment type="catalytic activity">
    <reaction evidence="1">
        <text>ATP + protein L-histidine = ADP + protein N-phospho-L-histidine.</text>
        <dbReference type="EC" id="2.7.13.3"/>
    </reaction>
</comment>
<dbReference type="InterPro" id="IPR036097">
    <property type="entry name" value="HisK_dim/P_sf"/>
</dbReference>
<dbReference type="Gene3D" id="3.40.50.2300">
    <property type="match status" value="1"/>
</dbReference>
<dbReference type="PANTHER" id="PTHR43547:SF2">
    <property type="entry name" value="HYBRID SIGNAL TRANSDUCTION HISTIDINE KINASE C"/>
    <property type="match status" value="1"/>
</dbReference>
<evidence type="ECO:0000256" key="6">
    <source>
        <dbReference type="ARBA" id="ARBA00022679"/>
    </source>
</evidence>
<dbReference type="CDD" id="cd00075">
    <property type="entry name" value="HATPase"/>
    <property type="match status" value="1"/>
</dbReference>
<organism evidence="16 17">
    <name type="scientific">Stratiformator vulcanicus</name>
    <dbReference type="NCBI Taxonomy" id="2527980"/>
    <lineage>
        <taxon>Bacteria</taxon>
        <taxon>Pseudomonadati</taxon>
        <taxon>Planctomycetota</taxon>
        <taxon>Planctomycetia</taxon>
        <taxon>Planctomycetales</taxon>
        <taxon>Planctomycetaceae</taxon>
        <taxon>Stratiformator</taxon>
    </lineage>
</organism>
<evidence type="ECO:0000256" key="10">
    <source>
        <dbReference type="ARBA" id="ARBA00023012"/>
    </source>
</evidence>
<evidence type="ECO:0000256" key="11">
    <source>
        <dbReference type="ARBA" id="ARBA00023136"/>
    </source>
</evidence>
<protein>
    <recommendedName>
        <fullName evidence="3">histidine kinase</fullName>
        <ecNumber evidence="3">2.7.13.3</ecNumber>
    </recommendedName>
</protein>
<keyword evidence="4" id="KW-1003">Cell membrane</keyword>
<feature type="domain" description="PAS" evidence="15">
    <location>
        <begin position="151"/>
        <end position="195"/>
    </location>
</feature>
<evidence type="ECO:0000256" key="2">
    <source>
        <dbReference type="ARBA" id="ARBA00004236"/>
    </source>
</evidence>
<evidence type="ECO:0000256" key="4">
    <source>
        <dbReference type="ARBA" id="ARBA00022475"/>
    </source>
</evidence>
<feature type="modified residue" description="4-aspartylphosphate" evidence="12">
    <location>
        <position position="561"/>
    </location>
</feature>
<feature type="domain" description="Response regulatory" evidence="14">
    <location>
        <begin position="512"/>
        <end position="628"/>
    </location>
</feature>
<dbReference type="SMART" id="SM00387">
    <property type="entry name" value="HATPase_c"/>
    <property type="match status" value="1"/>
</dbReference>
<dbReference type="GO" id="GO:0006355">
    <property type="term" value="P:regulation of DNA-templated transcription"/>
    <property type="evidence" value="ECO:0007669"/>
    <property type="project" value="InterPro"/>
</dbReference>
<keyword evidence="7" id="KW-0547">Nucleotide-binding</keyword>
<dbReference type="InterPro" id="IPR003661">
    <property type="entry name" value="HisK_dim/P_dom"/>
</dbReference>
<dbReference type="EMBL" id="CP036268">
    <property type="protein sequence ID" value="QDT37416.1"/>
    <property type="molecule type" value="Genomic_DNA"/>
</dbReference>
<dbReference type="InterPro" id="IPR000014">
    <property type="entry name" value="PAS"/>
</dbReference>
<dbReference type="SMART" id="SM00448">
    <property type="entry name" value="REC"/>
    <property type="match status" value="1"/>
</dbReference>
<dbReference type="PRINTS" id="PR00344">
    <property type="entry name" value="BCTRLSENSOR"/>
</dbReference>
<reference evidence="16 17" key="1">
    <citation type="submission" date="2019-02" db="EMBL/GenBank/DDBJ databases">
        <title>Deep-cultivation of Planctomycetes and their phenomic and genomic characterization uncovers novel biology.</title>
        <authorList>
            <person name="Wiegand S."/>
            <person name="Jogler M."/>
            <person name="Boedeker C."/>
            <person name="Pinto D."/>
            <person name="Vollmers J."/>
            <person name="Rivas-Marin E."/>
            <person name="Kohn T."/>
            <person name="Peeters S.H."/>
            <person name="Heuer A."/>
            <person name="Rast P."/>
            <person name="Oberbeckmann S."/>
            <person name="Bunk B."/>
            <person name="Jeske O."/>
            <person name="Meyerdierks A."/>
            <person name="Storesund J.E."/>
            <person name="Kallscheuer N."/>
            <person name="Luecker S."/>
            <person name="Lage O.M."/>
            <person name="Pohl T."/>
            <person name="Merkel B.J."/>
            <person name="Hornburger P."/>
            <person name="Mueller R.-W."/>
            <person name="Bruemmer F."/>
            <person name="Labrenz M."/>
            <person name="Spormann A.M."/>
            <person name="Op den Camp H."/>
            <person name="Overmann J."/>
            <person name="Amann R."/>
            <person name="Jetten M.S.M."/>
            <person name="Mascher T."/>
            <person name="Medema M.H."/>
            <person name="Devos D.P."/>
            <person name="Kaster A.-K."/>
            <person name="Ovreas L."/>
            <person name="Rohde M."/>
            <person name="Galperin M.Y."/>
            <person name="Jogler C."/>
        </authorList>
    </citation>
    <scope>NUCLEOTIDE SEQUENCE [LARGE SCALE GENOMIC DNA]</scope>
    <source>
        <strain evidence="16 17">Pan189</strain>
    </source>
</reference>
<name>A0A517R0J1_9PLAN</name>
<evidence type="ECO:0000259" key="15">
    <source>
        <dbReference type="PROSITE" id="PS50112"/>
    </source>
</evidence>
<dbReference type="SUPFAM" id="SSF55785">
    <property type="entry name" value="PYP-like sensor domain (PAS domain)"/>
    <property type="match status" value="1"/>
</dbReference>
<evidence type="ECO:0000256" key="8">
    <source>
        <dbReference type="ARBA" id="ARBA00022777"/>
    </source>
</evidence>
<comment type="subcellular location">
    <subcellularLocation>
        <location evidence="2">Cell membrane</location>
    </subcellularLocation>
</comment>
<gene>
    <name evidence="16" type="primary">luxQ_3</name>
    <name evidence="16" type="ORF">Pan189_17960</name>
</gene>
<keyword evidence="5 12" id="KW-0597">Phosphoprotein</keyword>
<evidence type="ECO:0000259" key="14">
    <source>
        <dbReference type="PROSITE" id="PS50110"/>
    </source>
</evidence>
<dbReference type="Pfam" id="PF00512">
    <property type="entry name" value="HisKA"/>
    <property type="match status" value="1"/>
</dbReference>
<dbReference type="CDD" id="cd00082">
    <property type="entry name" value="HisKA"/>
    <property type="match status" value="1"/>
</dbReference>
<dbReference type="FunFam" id="3.30.565.10:FF:000023">
    <property type="entry name" value="PAS domain-containing sensor histidine kinase"/>
    <property type="match status" value="1"/>
</dbReference>
<dbReference type="Proteomes" id="UP000317318">
    <property type="component" value="Chromosome"/>
</dbReference>
<dbReference type="InterPro" id="IPR011006">
    <property type="entry name" value="CheY-like_superfamily"/>
</dbReference>
<accession>A0A517R0J1</accession>
<keyword evidence="6 16" id="KW-0808">Transferase</keyword>
<dbReference type="AlphaFoldDB" id="A0A517R0J1"/>
<evidence type="ECO:0000256" key="9">
    <source>
        <dbReference type="ARBA" id="ARBA00022840"/>
    </source>
</evidence>
<feature type="domain" description="Histidine kinase" evidence="13">
    <location>
        <begin position="270"/>
        <end position="489"/>
    </location>
</feature>
<dbReference type="Pfam" id="PF02518">
    <property type="entry name" value="HATPase_c"/>
    <property type="match status" value="1"/>
</dbReference>
<evidence type="ECO:0000256" key="3">
    <source>
        <dbReference type="ARBA" id="ARBA00012438"/>
    </source>
</evidence>
<dbReference type="InterPro" id="IPR004358">
    <property type="entry name" value="Sig_transdc_His_kin-like_C"/>
</dbReference>
<dbReference type="InterPro" id="IPR036890">
    <property type="entry name" value="HATPase_C_sf"/>
</dbReference>
<dbReference type="Gene3D" id="3.30.450.20">
    <property type="entry name" value="PAS domain"/>
    <property type="match status" value="1"/>
</dbReference>
<dbReference type="InterPro" id="IPR003594">
    <property type="entry name" value="HATPase_dom"/>
</dbReference>
<dbReference type="InterPro" id="IPR005467">
    <property type="entry name" value="His_kinase_dom"/>
</dbReference>
<evidence type="ECO:0000256" key="5">
    <source>
        <dbReference type="ARBA" id="ARBA00022553"/>
    </source>
</evidence>
<keyword evidence="10" id="KW-0902">Two-component regulatory system</keyword>
<dbReference type="SMART" id="SM00091">
    <property type="entry name" value="PAS"/>
    <property type="match status" value="1"/>
</dbReference>
<dbReference type="OrthoDB" id="3272385at2"/>
<evidence type="ECO:0000256" key="1">
    <source>
        <dbReference type="ARBA" id="ARBA00000085"/>
    </source>
</evidence>
<dbReference type="CDD" id="cd00130">
    <property type="entry name" value="PAS"/>
    <property type="match status" value="1"/>
</dbReference>
<proteinExistence type="predicted"/>
<dbReference type="SUPFAM" id="SSF55874">
    <property type="entry name" value="ATPase domain of HSP90 chaperone/DNA topoisomerase II/histidine kinase"/>
    <property type="match status" value="1"/>
</dbReference>
<keyword evidence="17" id="KW-1185">Reference proteome</keyword>
<keyword evidence="8 16" id="KW-0418">Kinase</keyword>
<dbReference type="RefSeq" id="WP_145363530.1">
    <property type="nucleotide sequence ID" value="NZ_CP036268.1"/>
</dbReference>
<dbReference type="NCBIfam" id="TIGR00229">
    <property type="entry name" value="sensory_box"/>
    <property type="match status" value="1"/>
</dbReference>
<dbReference type="PROSITE" id="PS50109">
    <property type="entry name" value="HIS_KIN"/>
    <property type="match status" value="1"/>
</dbReference>
<dbReference type="PANTHER" id="PTHR43547">
    <property type="entry name" value="TWO-COMPONENT HISTIDINE KINASE"/>
    <property type="match status" value="1"/>
</dbReference>
<evidence type="ECO:0000313" key="17">
    <source>
        <dbReference type="Proteomes" id="UP000317318"/>
    </source>
</evidence>
<dbReference type="Pfam" id="PF00072">
    <property type="entry name" value="Response_reg"/>
    <property type="match status" value="1"/>
</dbReference>
<dbReference type="InterPro" id="IPR013767">
    <property type="entry name" value="PAS_fold"/>
</dbReference>
<dbReference type="SUPFAM" id="SSF47384">
    <property type="entry name" value="Homodimeric domain of signal transducing histidine kinase"/>
    <property type="match status" value="1"/>
</dbReference>
<dbReference type="InterPro" id="IPR001789">
    <property type="entry name" value="Sig_transdc_resp-reg_receiver"/>
</dbReference>
<dbReference type="GO" id="GO:0005886">
    <property type="term" value="C:plasma membrane"/>
    <property type="evidence" value="ECO:0007669"/>
    <property type="project" value="UniProtKB-SubCell"/>
</dbReference>
<dbReference type="GO" id="GO:0005524">
    <property type="term" value="F:ATP binding"/>
    <property type="evidence" value="ECO:0007669"/>
    <property type="project" value="UniProtKB-KW"/>
</dbReference>
<keyword evidence="9" id="KW-0067">ATP-binding</keyword>
<dbReference type="PROSITE" id="PS50110">
    <property type="entry name" value="RESPONSE_REGULATORY"/>
    <property type="match status" value="1"/>
</dbReference>
<evidence type="ECO:0000313" key="16">
    <source>
        <dbReference type="EMBL" id="QDT37416.1"/>
    </source>
</evidence>
<dbReference type="KEGG" id="svp:Pan189_17960"/>
<dbReference type="SMART" id="SM00388">
    <property type="entry name" value="HisKA"/>
    <property type="match status" value="1"/>
</dbReference>
<evidence type="ECO:0000259" key="13">
    <source>
        <dbReference type="PROSITE" id="PS50109"/>
    </source>
</evidence>
<dbReference type="Pfam" id="PF00989">
    <property type="entry name" value="PAS"/>
    <property type="match status" value="1"/>
</dbReference>
<dbReference type="Gene3D" id="3.30.565.10">
    <property type="entry name" value="Histidine kinase-like ATPase, C-terminal domain"/>
    <property type="match status" value="1"/>
</dbReference>
<evidence type="ECO:0000256" key="7">
    <source>
        <dbReference type="ARBA" id="ARBA00022741"/>
    </source>
</evidence>
<dbReference type="EC" id="2.7.13.3" evidence="3"/>
<evidence type="ECO:0000256" key="12">
    <source>
        <dbReference type="PROSITE-ProRule" id="PRU00169"/>
    </source>
</evidence>
<dbReference type="GO" id="GO:0000155">
    <property type="term" value="F:phosphorelay sensor kinase activity"/>
    <property type="evidence" value="ECO:0007669"/>
    <property type="project" value="InterPro"/>
</dbReference>
<dbReference type="InterPro" id="IPR035965">
    <property type="entry name" value="PAS-like_dom_sf"/>
</dbReference>
<keyword evidence="11" id="KW-0472">Membrane</keyword>
<dbReference type="Gene3D" id="1.10.287.130">
    <property type="match status" value="1"/>
</dbReference>